<organism evidence="2 3">
    <name type="scientific">Candidatus Komeilibacteria bacterium CG_4_10_14_0_2_um_filter_37_10</name>
    <dbReference type="NCBI Taxonomy" id="1974470"/>
    <lineage>
        <taxon>Bacteria</taxon>
        <taxon>Candidatus Komeiliibacteriota</taxon>
    </lineage>
</organism>
<reference evidence="3" key="1">
    <citation type="submission" date="2017-09" db="EMBL/GenBank/DDBJ databases">
        <title>Depth-based differentiation of microbial function through sediment-hosted aquifers and enrichment of novel symbionts in the deep terrestrial subsurface.</title>
        <authorList>
            <person name="Probst A.J."/>
            <person name="Ladd B."/>
            <person name="Jarett J.K."/>
            <person name="Geller-Mcgrath D.E."/>
            <person name="Sieber C.M.K."/>
            <person name="Emerson J.B."/>
            <person name="Anantharaman K."/>
            <person name="Thomas B.C."/>
            <person name="Malmstrom R."/>
            <person name="Stieglmeier M."/>
            <person name="Klingl A."/>
            <person name="Woyke T."/>
            <person name="Ryan C.M."/>
            <person name="Banfield J.F."/>
        </authorList>
    </citation>
    <scope>NUCLEOTIDE SEQUENCE [LARGE SCALE GENOMIC DNA]</scope>
</reference>
<protein>
    <recommendedName>
        <fullName evidence="1">Segregation and condensation protein A</fullName>
    </recommendedName>
</protein>
<proteinExistence type="predicted"/>
<dbReference type="InterPro" id="IPR003768">
    <property type="entry name" value="ScpA"/>
</dbReference>
<dbReference type="InterPro" id="IPR023093">
    <property type="entry name" value="ScpA-like_C"/>
</dbReference>
<accession>A0A2M7VFB2</accession>
<dbReference type="Pfam" id="PF02616">
    <property type="entry name" value="SMC_ScpA"/>
    <property type="match status" value="1"/>
</dbReference>
<dbReference type="AlphaFoldDB" id="A0A2M7VFB2"/>
<dbReference type="Gene3D" id="6.10.250.2410">
    <property type="match status" value="1"/>
</dbReference>
<sequence length="234" mass="27125">MYQIKLEKFEGPLDLLLQLIEDQELPITEVALAQVTDQYVEYIHSAAAINPEEIADFLLIAAKLLYLKSKELLPLAVLEEDQDIADLEQQLKIYKEYHDASKLLEKMVKQEKFMYSRLLPFSHQLESGFYPPTNLPLQNMAEIFTQVLRRLEPIINIPRSIIEKTITVTEKINQIKNYIKQAITFDFRKLLKQGSRTDVIISFLAMLELVKQKDIEAEQNDLFGNITIKKIAQS</sequence>
<evidence type="ECO:0000313" key="2">
    <source>
        <dbReference type="EMBL" id="PIZ99262.1"/>
    </source>
</evidence>
<name>A0A2M7VFB2_9BACT</name>
<evidence type="ECO:0000313" key="3">
    <source>
        <dbReference type="Proteomes" id="UP000230405"/>
    </source>
</evidence>
<dbReference type="PANTHER" id="PTHR33969:SF2">
    <property type="entry name" value="SEGREGATION AND CONDENSATION PROTEIN A"/>
    <property type="match status" value="1"/>
</dbReference>
<comment type="caution">
    <text evidence="2">The sequence shown here is derived from an EMBL/GenBank/DDBJ whole genome shotgun (WGS) entry which is preliminary data.</text>
</comment>
<dbReference type="Gene3D" id="1.10.10.580">
    <property type="entry name" value="Structural maintenance of chromosome 1. Chain E"/>
    <property type="match status" value="1"/>
</dbReference>
<dbReference type="EMBL" id="PFPO01000038">
    <property type="protein sequence ID" value="PIZ99262.1"/>
    <property type="molecule type" value="Genomic_DNA"/>
</dbReference>
<dbReference type="PANTHER" id="PTHR33969">
    <property type="entry name" value="SEGREGATION AND CONDENSATION PROTEIN A"/>
    <property type="match status" value="1"/>
</dbReference>
<evidence type="ECO:0000256" key="1">
    <source>
        <dbReference type="ARBA" id="ARBA00044777"/>
    </source>
</evidence>
<dbReference type="Proteomes" id="UP000230405">
    <property type="component" value="Unassembled WGS sequence"/>
</dbReference>
<gene>
    <name evidence="2" type="ORF">COX77_02015</name>
</gene>